<keyword evidence="1" id="KW-0862">Zinc</keyword>
<dbReference type="STRING" id="46223.SAMN05421852_109110"/>
<dbReference type="RefSeq" id="WP_093230226.1">
    <property type="nucleotide sequence ID" value="NZ_FORR01000009.1"/>
</dbReference>
<dbReference type="OrthoDB" id="1882482at2"/>
<evidence type="ECO:0000256" key="1">
    <source>
        <dbReference type="PIRSR" id="PIRSR607822-1"/>
    </source>
</evidence>
<dbReference type="InterPro" id="IPR007822">
    <property type="entry name" value="LANC-like"/>
</dbReference>
<reference evidence="2 3" key="1">
    <citation type="submission" date="2016-10" db="EMBL/GenBank/DDBJ databases">
        <authorList>
            <person name="de Groot N.N."/>
        </authorList>
    </citation>
    <scope>NUCLEOTIDE SEQUENCE [LARGE SCALE GENOMIC DNA]</scope>
    <source>
        <strain evidence="2 3">DSM 44778</strain>
    </source>
</reference>
<dbReference type="PRINTS" id="PR01955">
    <property type="entry name" value="LANCFRANKIA"/>
</dbReference>
<name>A0A1I3RE24_9BACL</name>
<dbReference type="EMBL" id="FORR01000009">
    <property type="protein sequence ID" value="SFJ43436.1"/>
    <property type="molecule type" value="Genomic_DNA"/>
</dbReference>
<dbReference type="Pfam" id="PF05147">
    <property type="entry name" value="LANC_like"/>
    <property type="match status" value="1"/>
</dbReference>
<gene>
    <name evidence="2" type="ORF">SAMN05421852_109110</name>
</gene>
<dbReference type="InterPro" id="IPR033889">
    <property type="entry name" value="LanC"/>
</dbReference>
<dbReference type="SUPFAM" id="SSF158745">
    <property type="entry name" value="LanC-like"/>
    <property type="match status" value="1"/>
</dbReference>
<feature type="binding site" evidence="1">
    <location>
        <position position="314"/>
    </location>
    <ligand>
        <name>Zn(2+)</name>
        <dbReference type="ChEBI" id="CHEBI:29105"/>
    </ligand>
</feature>
<evidence type="ECO:0000313" key="3">
    <source>
        <dbReference type="Proteomes" id="UP000199545"/>
    </source>
</evidence>
<dbReference type="AlphaFoldDB" id="A0A1I3RE24"/>
<accession>A0A1I3RE24</accession>
<keyword evidence="3" id="KW-1185">Reference proteome</keyword>
<dbReference type="GO" id="GO:0031179">
    <property type="term" value="P:peptide modification"/>
    <property type="evidence" value="ECO:0007669"/>
    <property type="project" value="InterPro"/>
</dbReference>
<feature type="binding site" evidence="1">
    <location>
        <position position="364"/>
    </location>
    <ligand>
        <name>Zn(2+)</name>
        <dbReference type="ChEBI" id="CHEBI:29105"/>
    </ligand>
</feature>
<sequence>MRRQINWEMIDCNERREKLKNIALEIGSLLKNPQDVKSKICSEENKIQHKELGVEYFPWKDLSLGEGYPGICLFLGELDRLFPDDGWDEVGHNYMVAIQNSIHEYGIDSLSLWGGITGIAMAARALSRDGTRYNNFISQLQEIYLENYRATLEYSMASLYKGSKVSDYDTISGWSGIGRYLLFYKDQPAIRKSLEEILSYLVQLSQDREINGQIVPGWYVPVENLFLHEREKFPNGYFNCGLSHGIPGPLALLALASLHGVEVSGQKEAIHKIAMWLLQWKQVDKYGLYWPNIISWEDHQSGVVNLSYHREAWCYGSPGVARSIWLAGEALNDDNFKRIAVEAYLATFHRPQEKWNIESPTFCHGLIGLVQLTQQMYVDSQREEFKIQRDQLIDRILDMYEEKAPFRFYDLLGQKKYIKGGLLEGVAGIGIVFSGLISECTPEWSSVFLIS</sequence>
<feature type="binding site" evidence="1">
    <location>
        <position position="363"/>
    </location>
    <ligand>
        <name>Zn(2+)</name>
        <dbReference type="ChEBI" id="CHEBI:29105"/>
    </ligand>
</feature>
<evidence type="ECO:0000313" key="2">
    <source>
        <dbReference type="EMBL" id="SFJ43436.1"/>
    </source>
</evidence>
<dbReference type="SMART" id="SM01260">
    <property type="entry name" value="LANC_like"/>
    <property type="match status" value="1"/>
</dbReference>
<dbReference type="Proteomes" id="UP000199545">
    <property type="component" value="Unassembled WGS sequence"/>
</dbReference>
<dbReference type="PRINTS" id="PR01950">
    <property type="entry name" value="LANCSUPER"/>
</dbReference>
<protein>
    <submittedName>
        <fullName evidence="2">Lanthionine synthetase C-like protein</fullName>
    </submittedName>
</protein>
<dbReference type="CDD" id="cd04793">
    <property type="entry name" value="LanC"/>
    <property type="match status" value="1"/>
</dbReference>
<dbReference type="Gene3D" id="1.50.10.20">
    <property type="match status" value="1"/>
</dbReference>
<keyword evidence="1" id="KW-0479">Metal-binding</keyword>
<proteinExistence type="predicted"/>
<dbReference type="GO" id="GO:0046872">
    <property type="term" value="F:metal ion binding"/>
    <property type="evidence" value="ECO:0007669"/>
    <property type="project" value="UniProtKB-KW"/>
</dbReference>
<organism evidence="2 3">
    <name type="scientific">Thermoflavimicrobium dichotomicum</name>
    <dbReference type="NCBI Taxonomy" id="46223"/>
    <lineage>
        <taxon>Bacteria</taxon>
        <taxon>Bacillati</taxon>
        <taxon>Bacillota</taxon>
        <taxon>Bacilli</taxon>
        <taxon>Bacillales</taxon>
        <taxon>Thermoactinomycetaceae</taxon>
        <taxon>Thermoflavimicrobium</taxon>
    </lineage>
</organism>